<dbReference type="RefSeq" id="WP_264140068.1">
    <property type="nucleotide sequence ID" value="NZ_JAOYOD010000001.1"/>
</dbReference>
<feature type="domain" description="Phospholipase D-like" evidence="1">
    <location>
        <begin position="24"/>
        <end position="135"/>
    </location>
</feature>
<name>A0ABT3D072_9BACT</name>
<keyword evidence="3" id="KW-1185">Reference proteome</keyword>
<reference evidence="2 3" key="1">
    <citation type="submission" date="2022-10" db="EMBL/GenBank/DDBJ databases">
        <title>Comparative genomics and taxonomic characterization of three novel marine species of genus Reichenbachiella exhibiting antioxidant and polysaccharide degradation activities.</title>
        <authorList>
            <person name="Muhammad N."/>
            <person name="Lee Y.-J."/>
            <person name="Ko J."/>
            <person name="Kim S.-G."/>
        </authorList>
    </citation>
    <scope>NUCLEOTIDE SEQUENCE [LARGE SCALE GENOMIC DNA]</scope>
    <source>
        <strain evidence="2 3">ABR2-5</strain>
    </source>
</reference>
<dbReference type="Gene3D" id="3.30.870.10">
    <property type="entry name" value="Endonuclease Chain A"/>
    <property type="match status" value="1"/>
</dbReference>
<dbReference type="Proteomes" id="UP001300692">
    <property type="component" value="Unassembled WGS sequence"/>
</dbReference>
<dbReference type="InterPro" id="IPR025202">
    <property type="entry name" value="PLD-like_dom"/>
</dbReference>
<sequence length="375" mass="43467">MIKTIHNHWLEVFNQELKGTKILKIISPFIKENMVSHLLRNFTGNQVQLITRYNLNDFRLGVSSIRALRRLLEAGVEIKGVKGLHSKMYQFDMNSVLITSANFTSGGFFVNKEFGVLTDHEHVVNEAQLYFDGLWKLDANLLTIETLNDWLETVKKSKTDMHKSVRVLADYGASSLEQTIKGRRYFVKFFGKNEHREDLKYETRREIENGCPHYALSFSDKRGRPRRYRDGDVVFMAKMIHGNDYAIFGRGITYAHNDLRDVADEKDAEHVEWISSWPILVRVHSTEFIDSSMENCPKLNDLMNILGYESFQSTLDNYNRKKGNIIPTMALRQQADIKLSETGAVWLENIFQESISTWGCVPDSYIKQFYQGIKI</sequence>
<dbReference type="Pfam" id="PF13091">
    <property type="entry name" value="PLDc_2"/>
    <property type="match status" value="1"/>
</dbReference>
<dbReference type="SUPFAM" id="SSF56024">
    <property type="entry name" value="Phospholipase D/nuclease"/>
    <property type="match status" value="1"/>
</dbReference>
<accession>A0ABT3D072</accession>
<dbReference type="EMBL" id="JAOYOD010000001">
    <property type="protein sequence ID" value="MCV9389145.1"/>
    <property type="molecule type" value="Genomic_DNA"/>
</dbReference>
<gene>
    <name evidence="2" type="ORF">N7U62_20940</name>
</gene>
<protein>
    <submittedName>
        <fullName evidence="2">Phospholipase D family protein</fullName>
    </submittedName>
</protein>
<organism evidence="2 3">
    <name type="scientific">Reichenbachiella ulvae</name>
    <dbReference type="NCBI Taxonomy" id="2980104"/>
    <lineage>
        <taxon>Bacteria</taxon>
        <taxon>Pseudomonadati</taxon>
        <taxon>Bacteroidota</taxon>
        <taxon>Cytophagia</taxon>
        <taxon>Cytophagales</taxon>
        <taxon>Reichenbachiellaceae</taxon>
        <taxon>Reichenbachiella</taxon>
    </lineage>
</organism>
<evidence type="ECO:0000259" key="1">
    <source>
        <dbReference type="Pfam" id="PF13091"/>
    </source>
</evidence>
<comment type="caution">
    <text evidence="2">The sequence shown here is derived from an EMBL/GenBank/DDBJ whole genome shotgun (WGS) entry which is preliminary data.</text>
</comment>
<proteinExistence type="predicted"/>
<evidence type="ECO:0000313" key="2">
    <source>
        <dbReference type="EMBL" id="MCV9389145.1"/>
    </source>
</evidence>
<evidence type="ECO:0000313" key="3">
    <source>
        <dbReference type="Proteomes" id="UP001300692"/>
    </source>
</evidence>